<dbReference type="PANTHER" id="PTHR31780:SF10">
    <property type="entry name" value="LD36051P"/>
    <property type="match status" value="1"/>
</dbReference>
<name>A0A1D1Y2Y7_9ARAE</name>
<reference evidence="2" key="1">
    <citation type="submission" date="2015-07" db="EMBL/GenBank/DDBJ databases">
        <title>Transcriptome Assembly of Anthurium amnicola.</title>
        <authorList>
            <person name="Suzuki J."/>
        </authorList>
    </citation>
    <scope>NUCLEOTIDE SEQUENCE</scope>
</reference>
<feature type="region of interest" description="Disordered" evidence="1">
    <location>
        <begin position="1334"/>
        <end position="1357"/>
    </location>
</feature>
<organism evidence="2">
    <name type="scientific">Anthurium amnicola</name>
    <dbReference type="NCBI Taxonomy" id="1678845"/>
    <lineage>
        <taxon>Eukaryota</taxon>
        <taxon>Viridiplantae</taxon>
        <taxon>Streptophyta</taxon>
        <taxon>Embryophyta</taxon>
        <taxon>Tracheophyta</taxon>
        <taxon>Spermatophyta</taxon>
        <taxon>Magnoliopsida</taxon>
        <taxon>Liliopsida</taxon>
        <taxon>Araceae</taxon>
        <taxon>Pothoideae</taxon>
        <taxon>Potheae</taxon>
        <taxon>Anthurium</taxon>
    </lineage>
</organism>
<feature type="compositionally biased region" description="Polar residues" evidence="1">
    <location>
        <begin position="1248"/>
        <end position="1259"/>
    </location>
</feature>
<accession>A0A1D1Y2Y7</accession>
<sequence length="1381" mass="147667">EDDEWAIENNEELQDQDEYDENDSYQEEDEAHDDDNENLDLVQEFEELHSDLQNVTDDIDHLVLGYDEGVEVGIHDNSEIEKSAGTPKKEMGRQTDLASGMKESGFVENTIVHHETNVQALNAVPEGIRESSSKVAVESENAIEDLVIEPVLSTGYSVGNVPVTSSSSSSSLSQPLISSVSTVPTQAEVPVKLQFGLFSGPSLIPPPVPAIQIGSIQMPLHLHSPVGPPLAQVHPQQPSFFQFGQMRYSSQIPQGMLPLAPQNMPFVHPTLPAQYSLNQNHGGSLHIQMFQDTSGQSVQSKDDVSTAQISNQPGLISPIRDLPGGKLQLKELNVSSDILMNEVGPADSSTFGENKSSSELISQLEQQGAHDVSQIKDLQGPVNNRESHNRIHAHHTSHQLLSEEKVFSGTKYPSTSGSRGKRYVYKVKNSGSRSFLPAPESLCQESTDLQRKPRRNIRRTEFRARESGRRQTEVLEASNYITENERPSFNGRASVVHSRNVVKRETFLNKSNRLMADSERSTSSGSRLLVSDGKMGKTLGKESSSKRNISAVDNLHPANGNLKRNVSSEEDIDAPLQSGIVRVFKQPGIETPSDEDDFIEVRSKRQMLNDRREQREKENKAKSRVLKTSRKPRSVAQNNVLASNSNKIGISLGDVANSVGSVSIVADAAGSVGHDPSTVPVAIMASQPLAPIGTPAMSVHTDFRSRNMKSTLTASVPVIPAGGTKLTAGSPFEKNNVAMDNAPPTSLGSWNKEHMNQQVIPLTHTQVDEAMRPPPFDVRVTSIGDLHGIVIEPVNLSTSIKSQDKPFSSCASSLNSVFPGERIQFGAVTSPTILPPVSRAVSRMSASDKECPMFFEKDKHHDGSSVHLVDPEAEAEAAASAVAVAAISNDEVVGNGLGACAVPVSDTHNFEGEDVNGLMLAGVQEGGSQSAAEESLTVALPADLSVETPSISLWPPLPSPQSSGPMISHFPGAPSHFPCFEMNPMLGGPIFAFGPNDESVGTQSQPQRSTTLGTGPLGAWQACHSGVDSFYGPPAGFTGPFISPPVGIPGVQGPPHMVVYNHFTPVGQFGQLGLGFMGATYIPSGKQPDWKHNSVASNVGTSEGDGNNMNMVSGQRTPGMPSPIQHLAPGSPLMPMASPLTMFDMSPFQSSADIPVQARWSHLPAPPLHSVPLSVSLQQYQVDGGTPQFSHSLPSDSSAANGRFHEPCSSMPLNGSRGFAASSDAASQFPDELGLVETPRMITSTVQTNRSNAYSSSAGNIEKRPNASRSSTRDTVVGNSECGKTGTGSISSNSSMGSAIRTPAAQPPPLSTQQYFHTVGYSDKKCGVSSAQKMGSGGEWYRRTGFQGKNPVSGSDKNFATAKMKQIYVAKPPTSGSAASS</sequence>
<feature type="region of interest" description="Disordered" evidence="1">
    <location>
        <begin position="513"/>
        <end position="556"/>
    </location>
</feature>
<feature type="compositionally biased region" description="Polar residues" evidence="1">
    <location>
        <begin position="1185"/>
        <end position="1200"/>
    </location>
</feature>
<dbReference type="EMBL" id="GDJX01018940">
    <property type="protein sequence ID" value="JAT48996.1"/>
    <property type="molecule type" value="Transcribed_RNA"/>
</dbReference>
<feature type="compositionally biased region" description="Polar residues" evidence="1">
    <location>
        <begin position="1267"/>
        <end position="1278"/>
    </location>
</feature>
<feature type="region of interest" description="Disordered" evidence="1">
    <location>
        <begin position="1"/>
        <end position="35"/>
    </location>
</feature>
<dbReference type="InterPro" id="IPR051195">
    <property type="entry name" value="Fungal_stress_NST1"/>
</dbReference>
<feature type="compositionally biased region" description="Low complexity" evidence="1">
    <location>
        <begin position="1283"/>
        <end position="1298"/>
    </location>
</feature>
<feature type="compositionally biased region" description="Basic residues" evidence="1">
    <location>
        <begin position="622"/>
        <end position="633"/>
    </location>
</feature>
<feature type="compositionally biased region" description="Basic and acidic residues" evidence="1">
    <location>
        <begin position="458"/>
        <end position="472"/>
    </location>
</feature>
<feature type="region of interest" description="Disordered" evidence="1">
    <location>
        <begin position="1185"/>
        <end position="1209"/>
    </location>
</feature>
<feature type="compositionally biased region" description="Basic and acidic residues" evidence="1">
    <location>
        <begin position="605"/>
        <end position="621"/>
    </location>
</feature>
<gene>
    <name evidence="2" type="ORF">g.107950</name>
</gene>
<protein>
    <submittedName>
        <fullName evidence="2">Uncharacterized protein</fullName>
    </submittedName>
</protein>
<feature type="region of interest" description="Disordered" evidence="1">
    <location>
        <begin position="444"/>
        <end position="472"/>
    </location>
</feature>
<dbReference type="PANTHER" id="PTHR31780">
    <property type="entry name" value="STRESS RESPONSE PROTEIN NST1-RELATED"/>
    <property type="match status" value="1"/>
</dbReference>
<evidence type="ECO:0000313" key="2">
    <source>
        <dbReference type="EMBL" id="JAT48996.1"/>
    </source>
</evidence>
<evidence type="ECO:0000256" key="1">
    <source>
        <dbReference type="SAM" id="MobiDB-lite"/>
    </source>
</evidence>
<feature type="non-terminal residue" evidence="2">
    <location>
        <position position="1"/>
    </location>
</feature>
<proteinExistence type="predicted"/>
<feature type="region of interest" description="Disordered" evidence="1">
    <location>
        <begin position="1248"/>
        <end position="1306"/>
    </location>
</feature>
<feature type="region of interest" description="Disordered" evidence="1">
    <location>
        <begin position="605"/>
        <end position="634"/>
    </location>
</feature>